<keyword evidence="4 6" id="KW-0539">Nucleus</keyword>
<comment type="caution">
    <text evidence="9">The sequence shown here is derived from an EMBL/GenBank/DDBJ whole genome shotgun (WGS) entry which is preliminary data.</text>
</comment>
<evidence type="ECO:0000313" key="10">
    <source>
        <dbReference type="Proteomes" id="UP001497525"/>
    </source>
</evidence>
<dbReference type="SMART" id="SM00879">
    <property type="entry name" value="Brix"/>
    <property type="match status" value="1"/>
</dbReference>
<evidence type="ECO:0000256" key="5">
    <source>
        <dbReference type="ARBA" id="ARBA00030889"/>
    </source>
</evidence>
<dbReference type="InterPro" id="IPR039770">
    <property type="entry name" value="Rpf2"/>
</dbReference>
<accession>A0AAV2TPL7</accession>
<gene>
    <name evidence="9" type="ORF">CDAUBV1_LOCUS13729</name>
</gene>
<comment type="subcellular location">
    <subcellularLocation>
        <location evidence="1 6">Nucleus</location>
        <location evidence="1 6">Nucleolus</location>
    </subcellularLocation>
</comment>
<dbReference type="PROSITE" id="PS50833">
    <property type="entry name" value="BRIX"/>
    <property type="match status" value="1"/>
</dbReference>
<protein>
    <recommendedName>
        <fullName evidence="3 6">Ribosome production factor 2 homolog</fullName>
    </recommendedName>
    <alternativeName>
        <fullName evidence="5 6">Ribosome biogenesis protein RPF2 homolog</fullName>
    </alternativeName>
</protein>
<dbReference type="GO" id="GO:0019843">
    <property type="term" value="F:rRNA binding"/>
    <property type="evidence" value="ECO:0007669"/>
    <property type="project" value="UniProtKB-UniRule"/>
</dbReference>
<name>A0AAV2TPL7_CALDB</name>
<feature type="compositionally biased region" description="Basic and acidic residues" evidence="7">
    <location>
        <begin position="323"/>
        <end position="344"/>
    </location>
</feature>
<dbReference type="PANTHER" id="PTHR12728:SF0">
    <property type="entry name" value="RIBOSOME PRODUCTION FACTOR 2 HOMOLOG"/>
    <property type="match status" value="1"/>
</dbReference>
<dbReference type="InterPro" id="IPR007109">
    <property type="entry name" value="Brix"/>
</dbReference>
<feature type="domain" description="Brix" evidence="8">
    <location>
        <begin position="31"/>
        <end position="259"/>
    </location>
</feature>
<evidence type="ECO:0000259" key="8">
    <source>
        <dbReference type="PROSITE" id="PS50833"/>
    </source>
</evidence>
<dbReference type="Pfam" id="PF04427">
    <property type="entry name" value="Brix"/>
    <property type="match status" value="1"/>
</dbReference>
<proteinExistence type="inferred from homology"/>
<dbReference type="GO" id="GO:0000027">
    <property type="term" value="P:ribosomal large subunit assembly"/>
    <property type="evidence" value="ECO:0007669"/>
    <property type="project" value="InterPro"/>
</dbReference>
<dbReference type="EMBL" id="CAXLJL010000545">
    <property type="protein sequence ID" value="CAL5138864.1"/>
    <property type="molecule type" value="Genomic_DNA"/>
</dbReference>
<evidence type="ECO:0000256" key="6">
    <source>
        <dbReference type="RuleBase" id="RU367086"/>
    </source>
</evidence>
<dbReference type="Proteomes" id="UP001497525">
    <property type="component" value="Unassembled WGS sequence"/>
</dbReference>
<reference evidence="9" key="1">
    <citation type="submission" date="2024-06" db="EMBL/GenBank/DDBJ databases">
        <authorList>
            <person name="Liu X."/>
            <person name="Lenzi L."/>
            <person name="Haldenby T S."/>
            <person name="Uol C."/>
        </authorList>
    </citation>
    <scope>NUCLEOTIDE SEQUENCE</scope>
</reference>
<evidence type="ECO:0000256" key="2">
    <source>
        <dbReference type="ARBA" id="ARBA00010782"/>
    </source>
</evidence>
<dbReference type="GO" id="GO:0000463">
    <property type="term" value="P:maturation of LSU-rRNA from tricistronic rRNA transcript (SSU-rRNA, 5.8S rRNA, LSU-rRNA)"/>
    <property type="evidence" value="ECO:0007669"/>
    <property type="project" value="TreeGrafter"/>
</dbReference>
<feature type="region of interest" description="Disordered" evidence="7">
    <location>
        <begin position="304"/>
        <end position="344"/>
    </location>
</feature>
<evidence type="ECO:0000256" key="4">
    <source>
        <dbReference type="ARBA" id="ARBA00023242"/>
    </source>
</evidence>
<evidence type="ECO:0000256" key="1">
    <source>
        <dbReference type="ARBA" id="ARBA00004604"/>
    </source>
</evidence>
<dbReference type="AlphaFoldDB" id="A0AAV2TPL7"/>
<evidence type="ECO:0000256" key="7">
    <source>
        <dbReference type="SAM" id="MobiDB-lite"/>
    </source>
</evidence>
<evidence type="ECO:0000256" key="3">
    <source>
        <dbReference type="ARBA" id="ARBA00020387"/>
    </source>
</evidence>
<evidence type="ECO:0000313" key="9">
    <source>
        <dbReference type="EMBL" id="CAL5138864.1"/>
    </source>
</evidence>
<dbReference type="PANTHER" id="PTHR12728">
    <property type="entry name" value="BRIX DOMAIN CONTAINING PROTEIN"/>
    <property type="match status" value="1"/>
</dbReference>
<sequence>MASLAGVVKPKTHKGRKFLERRAPKVVENDKQTLVLKGGHTSQVVNAFLDDLCALKNPLVCRLKWRNPVLPFDDLTFVEKMCKKYDCSLFVIGLHSKKRPHNIVIGRMHDGELLDMFELGITRYEGLESAKGAASISGAKPLLVFSGELFEESQGNSMLKSLLAEIFRGPTVEKIRTLGVEHHIHFSMVAESKVAMRVRRISFKPVSKAEPAANSAAVPDERPKLHLRTPWGIPLEVHVEESGPMVNFEVRRRNLPSEDKWKRAHRVPTETRMMKKKPKNRAVDVFGSRVGRVHVGKSEKLEALRPGASIRTALTGRRKRGFDRHQKSAKTTDTKEPRAKRVKQ</sequence>
<organism evidence="9 10">
    <name type="scientific">Calicophoron daubneyi</name>
    <name type="common">Rumen fluke</name>
    <name type="synonym">Paramphistomum daubneyi</name>
    <dbReference type="NCBI Taxonomy" id="300641"/>
    <lineage>
        <taxon>Eukaryota</taxon>
        <taxon>Metazoa</taxon>
        <taxon>Spiralia</taxon>
        <taxon>Lophotrochozoa</taxon>
        <taxon>Platyhelminthes</taxon>
        <taxon>Trematoda</taxon>
        <taxon>Digenea</taxon>
        <taxon>Plagiorchiida</taxon>
        <taxon>Pronocephalata</taxon>
        <taxon>Paramphistomoidea</taxon>
        <taxon>Paramphistomidae</taxon>
        <taxon>Calicophoron</taxon>
    </lineage>
</organism>
<dbReference type="GO" id="GO:0005730">
    <property type="term" value="C:nucleolus"/>
    <property type="evidence" value="ECO:0007669"/>
    <property type="project" value="UniProtKB-SubCell"/>
</dbReference>
<comment type="similarity">
    <text evidence="2 6">Belongs to the RPF2 family.</text>
</comment>